<gene>
    <name evidence="5" type="ORF">SAMN05216258_102572</name>
</gene>
<dbReference type="Pfam" id="PF00027">
    <property type="entry name" value="cNMP_binding"/>
    <property type="match status" value="1"/>
</dbReference>
<keyword evidence="5" id="KW-0418">Kinase</keyword>
<dbReference type="GO" id="GO:0006355">
    <property type="term" value="P:regulation of DNA-templated transcription"/>
    <property type="evidence" value="ECO:0007669"/>
    <property type="project" value="InterPro"/>
</dbReference>
<dbReference type="Proteomes" id="UP000199377">
    <property type="component" value="Unassembled WGS sequence"/>
</dbReference>
<evidence type="ECO:0000259" key="4">
    <source>
        <dbReference type="PROSITE" id="PS50042"/>
    </source>
</evidence>
<dbReference type="GO" id="GO:0016301">
    <property type="term" value="F:kinase activity"/>
    <property type="evidence" value="ECO:0007669"/>
    <property type="project" value="UniProtKB-KW"/>
</dbReference>
<keyword evidence="5" id="KW-0808">Transferase</keyword>
<protein>
    <submittedName>
        <fullName evidence="5">cAMP-binding domain of CRP or a regulatory subunit of cAMP-dependent protein kinases</fullName>
    </submittedName>
</protein>
<keyword evidence="2" id="KW-0238">DNA-binding</keyword>
<dbReference type="SUPFAM" id="SSF51206">
    <property type="entry name" value="cAMP-binding domain-like"/>
    <property type="match status" value="1"/>
</dbReference>
<keyword evidence="1" id="KW-0805">Transcription regulation</keyword>
<keyword evidence="6" id="KW-1185">Reference proteome</keyword>
<dbReference type="GO" id="GO:0003677">
    <property type="term" value="F:DNA binding"/>
    <property type="evidence" value="ECO:0007669"/>
    <property type="project" value="UniProtKB-KW"/>
</dbReference>
<evidence type="ECO:0000256" key="2">
    <source>
        <dbReference type="ARBA" id="ARBA00023125"/>
    </source>
</evidence>
<evidence type="ECO:0000256" key="1">
    <source>
        <dbReference type="ARBA" id="ARBA00023015"/>
    </source>
</evidence>
<feature type="domain" description="Cyclic nucleotide-binding" evidence="4">
    <location>
        <begin position="22"/>
        <end position="116"/>
    </location>
</feature>
<dbReference type="InterPro" id="IPR012318">
    <property type="entry name" value="HTH_CRP"/>
</dbReference>
<dbReference type="RefSeq" id="WP_177236156.1">
    <property type="nucleotide sequence ID" value="NZ_FOQH01000002.1"/>
</dbReference>
<dbReference type="Gene3D" id="1.10.10.10">
    <property type="entry name" value="Winged helix-like DNA-binding domain superfamily/Winged helix DNA-binding domain"/>
    <property type="match status" value="1"/>
</dbReference>
<dbReference type="Pfam" id="PF13545">
    <property type="entry name" value="HTH_Crp_2"/>
    <property type="match status" value="1"/>
</dbReference>
<dbReference type="STRING" id="1114924.SAMN05216258_102572"/>
<dbReference type="Gene3D" id="2.60.120.10">
    <property type="entry name" value="Jelly Rolls"/>
    <property type="match status" value="1"/>
</dbReference>
<name>A0A1I3DFY0_9RHOB</name>
<proteinExistence type="predicted"/>
<dbReference type="EMBL" id="FOQH01000002">
    <property type="protein sequence ID" value="SFH85700.1"/>
    <property type="molecule type" value="Genomic_DNA"/>
</dbReference>
<dbReference type="SUPFAM" id="SSF46785">
    <property type="entry name" value="Winged helix' DNA-binding domain"/>
    <property type="match status" value="1"/>
</dbReference>
<dbReference type="PROSITE" id="PS50042">
    <property type="entry name" value="CNMP_BINDING_3"/>
    <property type="match status" value="1"/>
</dbReference>
<keyword evidence="3" id="KW-0804">Transcription</keyword>
<evidence type="ECO:0000313" key="5">
    <source>
        <dbReference type="EMBL" id="SFH85700.1"/>
    </source>
</evidence>
<dbReference type="InterPro" id="IPR036388">
    <property type="entry name" value="WH-like_DNA-bd_sf"/>
</dbReference>
<sequence length="238" mass="25313">MGHSRPGALDRADREALASRGWLSAQPPALREAVLDACVTRRVAKGETVFDEGSEPGGLYGLAEGWLDVVLAPGGAPPSLVHVASRGWWFGDAALLTRTPRRGTHVARTDCRMAYLPPSTVVALEAAGFDPYRAIAHITVGVVDHSFAVHAAFRIRSPLQRTARMLQILLGSGLHYAAGAALDPPAIPISQEEFAEIANLSRNAAGDALRTLSEAGALHLGFRAIELLDPGILERHRG</sequence>
<dbReference type="AlphaFoldDB" id="A0A1I3DFY0"/>
<dbReference type="CDD" id="cd00038">
    <property type="entry name" value="CAP_ED"/>
    <property type="match status" value="1"/>
</dbReference>
<reference evidence="5 6" key="1">
    <citation type="submission" date="2016-10" db="EMBL/GenBank/DDBJ databases">
        <authorList>
            <person name="de Groot N.N."/>
        </authorList>
    </citation>
    <scope>NUCLEOTIDE SEQUENCE [LARGE SCALE GENOMIC DNA]</scope>
    <source>
        <strain evidence="5 6">CGMCC 1.11030</strain>
    </source>
</reference>
<dbReference type="InterPro" id="IPR018490">
    <property type="entry name" value="cNMP-bd_dom_sf"/>
</dbReference>
<accession>A0A1I3DFY0</accession>
<organism evidence="5 6">
    <name type="scientific">Albimonas pacifica</name>
    <dbReference type="NCBI Taxonomy" id="1114924"/>
    <lineage>
        <taxon>Bacteria</taxon>
        <taxon>Pseudomonadati</taxon>
        <taxon>Pseudomonadota</taxon>
        <taxon>Alphaproteobacteria</taxon>
        <taxon>Rhodobacterales</taxon>
        <taxon>Paracoccaceae</taxon>
        <taxon>Albimonas</taxon>
    </lineage>
</organism>
<dbReference type="InterPro" id="IPR000595">
    <property type="entry name" value="cNMP-bd_dom"/>
</dbReference>
<dbReference type="InterPro" id="IPR036390">
    <property type="entry name" value="WH_DNA-bd_sf"/>
</dbReference>
<dbReference type="InterPro" id="IPR014710">
    <property type="entry name" value="RmlC-like_jellyroll"/>
</dbReference>
<evidence type="ECO:0000313" key="6">
    <source>
        <dbReference type="Proteomes" id="UP000199377"/>
    </source>
</evidence>
<evidence type="ECO:0000256" key="3">
    <source>
        <dbReference type="ARBA" id="ARBA00023163"/>
    </source>
</evidence>